<dbReference type="EMBL" id="AVOT02101010">
    <property type="protein sequence ID" value="MBW0577633.1"/>
    <property type="molecule type" value="Genomic_DNA"/>
</dbReference>
<feature type="domain" description="Reverse transcriptase Ty1/copia-type" evidence="1">
    <location>
        <begin position="129"/>
        <end position="357"/>
    </location>
</feature>
<sequence length="395" mass="45261">MIQRKDLRAKARMKVHLGVAQDYQGWIFWDPDLKQLFRSASVAFHRNHFLPKTAEQEDVREIKVETVFDTLLVTKIEAQDPLYATIQVLSTFCNGTPSTYQEAMEAKEVEEWRKACEDKLKSLEEMGAWTKVEKLAATPVLGTRWVFTLKTNPKGEVMRHKARLVVQGHRQIKGINIEETCALTPTFATLRSILAIASAFNGRVTTFDVTTAHLHREIDEDIYVQSPPGRTVNTDRVLKLNKVWYGLKQAGHWWWLHLKSILQDIGFRANEEDQSTYVYNHDGHTAILWIHVDDEVMATSDNEIWKKLRGGLAKRLKLKWDDTLSSIVGIEVLREGNKFHLKQSGLINKLISMSTNNFTADEPLPMANLELNAATQMDREYLSRIGMILYLAQAT</sequence>
<evidence type="ECO:0000259" key="2">
    <source>
        <dbReference type="Pfam" id="PF25597"/>
    </source>
</evidence>
<dbReference type="InterPro" id="IPR013103">
    <property type="entry name" value="RVT_2"/>
</dbReference>
<name>A0A9Q3K9Z9_9BASI</name>
<gene>
    <name evidence="3" type="ORF">O181_117348</name>
</gene>
<comment type="caution">
    <text evidence="3">The sequence shown here is derived from an EMBL/GenBank/DDBJ whole genome shotgun (WGS) entry which is preliminary data.</text>
</comment>
<dbReference type="Pfam" id="PF07727">
    <property type="entry name" value="RVT_2"/>
    <property type="match status" value="1"/>
</dbReference>
<evidence type="ECO:0000313" key="3">
    <source>
        <dbReference type="EMBL" id="MBW0577633.1"/>
    </source>
</evidence>
<dbReference type="Pfam" id="PF25597">
    <property type="entry name" value="SH3_retrovirus"/>
    <property type="match status" value="1"/>
</dbReference>
<evidence type="ECO:0000313" key="4">
    <source>
        <dbReference type="Proteomes" id="UP000765509"/>
    </source>
</evidence>
<feature type="domain" description="Retroviral polymerase SH3-like" evidence="2">
    <location>
        <begin position="3"/>
        <end position="53"/>
    </location>
</feature>
<dbReference type="Proteomes" id="UP000765509">
    <property type="component" value="Unassembled WGS sequence"/>
</dbReference>
<proteinExistence type="predicted"/>
<protein>
    <recommendedName>
        <fullName evidence="5">Reverse transcriptase Ty1/copia-type domain-containing protein</fullName>
    </recommendedName>
</protein>
<reference evidence="3" key="1">
    <citation type="submission" date="2021-03" db="EMBL/GenBank/DDBJ databases">
        <title>Draft genome sequence of rust myrtle Austropuccinia psidii MF-1, a brazilian biotype.</title>
        <authorList>
            <person name="Quecine M.C."/>
            <person name="Pachon D.M.R."/>
            <person name="Bonatelli M.L."/>
            <person name="Correr F.H."/>
            <person name="Franceschini L.M."/>
            <person name="Leite T.F."/>
            <person name="Margarido G.R.A."/>
            <person name="Almeida C.A."/>
            <person name="Ferrarezi J.A."/>
            <person name="Labate C.A."/>
        </authorList>
    </citation>
    <scope>NUCLEOTIDE SEQUENCE</scope>
    <source>
        <strain evidence="3">MF-1</strain>
    </source>
</reference>
<dbReference type="AlphaFoldDB" id="A0A9Q3K9Z9"/>
<evidence type="ECO:0000259" key="1">
    <source>
        <dbReference type="Pfam" id="PF07727"/>
    </source>
</evidence>
<dbReference type="InterPro" id="IPR057670">
    <property type="entry name" value="SH3_retrovirus"/>
</dbReference>
<accession>A0A9Q3K9Z9</accession>
<organism evidence="3 4">
    <name type="scientific">Austropuccinia psidii MF-1</name>
    <dbReference type="NCBI Taxonomy" id="1389203"/>
    <lineage>
        <taxon>Eukaryota</taxon>
        <taxon>Fungi</taxon>
        <taxon>Dikarya</taxon>
        <taxon>Basidiomycota</taxon>
        <taxon>Pucciniomycotina</taxon>
        <taxon>Pucciniomycetes</taxon>
        <taxon>Pucciniales</taxon>
        <taxon>Sphaerophragmiaceae</taxon>
        <taxon>Austropuccinia</taxon>
    </lineage>
</organism>
<evidence type="ECO:0008006" key="5">
    <source>
        <dbReference type="Google" id="ProtNLM"/>
    </source>
</evidence>
<keyword evidence="4" id="KW-1185">Reference proteome</keyword>